<evidence type="ECO:0000313" key="3">
    <source>
        <dbReference type="Proteomes" id="UP001431199"/>
    </source>
</evidence>
<dbReference type="Gene3D" id="1.10.1760.20">
    <property type="match status" value="1"/>
</dbReference>
<keyword evidence="3" id="KW-1185">Reference proteome</keyword>
<protein>
    <submittedName>
        <fullName evidence="2">Gx transporter family protein</fullName>
    </submittedName>
</protein>
<dbReference type="InterPro" id="IPR010898">
    <property type="entry name" value="Hpre_diP_synth_I"/>
</dbReference>
<keyword evidence="1" id="KW-0472">Membrane</keyword>
<feature type="transmembrane region" description="Helical" evidence="1">
    <location>
        <begin position="128"/>
        <end position="154"/>
    </location>
</feature>
<dbReference type="PIRSF" id="PIRSF027391">
    <property type="entry name" value="Hpre_diP_synt_I"/>
    <property type="match status" value="1"/>
</dbReference>
<reference evidence="2" key="1">
    <citation type="submission" date="2022-09" db="EMBL/GenBank/DDBJ databases">
        <title>Eubacterium sp. LFL-14 isolated from human feces.</title>
        <authorList>
            <person name="Liu F."/>
        </authorList>
    </citation>
    <scope>NUCLEOTIDE SEQUENCE</scope>
    <source>
        <strain evidence="2">LFL-14</strain>
    </source>
</reference>
<evidence type="ECO:0000256" key="1">
    <source>
        <dbReference type="SAM" id="Phobius"/>
    </source>
</evidence>
<name>A0ABT2M1K9_9FIRM</name>
<comment type="caution">
    <text evidence="2">The sequence shown here is derived from an EMBL/GenBank/DDBJ whole genome shotgun (WGS) entry which is preliminary data.</text>
</comment>
<dbReference type="Pfam" id="PF07456">
    <property type="entry name" value="Hpre_diP_synt_I"/>
    <property type="match status" value="1"/>
</dbReference>
<feature type="transmembrane region" description="Helical" evidence="1">
    <location>
        <begin position="98"/>
        <end position="122"/>
    </location>
</feature>
<keyword evidence="1" id="KW-1133">Transmembrane helix</keyword>
<organism evidence="2 3">
    <name type="scientific">Eubacterium album</name>
    <dbReference type="NCBI Taxonomy" id="2978477"/>
    <lineage>
        <taxon>Bacteria</taxon>
        <taxon>Bacillati</taxon>
        <taxon>Bacillota</taxon>
        <taxon>Clostridia</taxon>
        <taxon>Eubacteriales</taxon>
        <taxon>Eubacteriaceae</taxon>
        <taxon>Eubacterium</taxon>
    </lineage>
</organism>
<gene>
    <name evidence="2" type="ORF">N5B56_09995</name>
</gene>
<keyword evidence="1" id="KW-0812">Transmembrane</keyword>
<evidence type="ECO:0000313" key="2">
    <source>
        <dbReference type="EMBL" id="MCT7399411.1"/>
    </source>
</evidence>
<dbReference type="InterPro" id="IPR014535">
    <property type="entry name" value="Hpre_diP_synt_I"/>
</dbReference>
<dbReference type="RefSeq" id="WP_022089545.1">
    <property type="nucleotide sequence ID" value="NZ_JAODBU010000008.1"/>
</dbReference>
<dbReference type="EMBL" id="JAODBU010000008">
    <property type="protein sequence ID" value="MCT7399411.1"/>
    <property type="molecule type" value="Genomic_DNA"/>
</dbReference>
<proteinExistence type="predicted"/>
<feature type="transmembrane region" description="Helical" evidence="1">
    <location>
        <begin position="62"/>
        <end position="91"/>
    </location>
</feature>
<dbReference type="Proteomes" id="UP001431199">
    <property type="component" value="Unassembled WGS sequence"/>
</dbReference>
<accession>A0ABT2M1K9</accession>
<sequence length="168" mass="18300">MSKKVPLLGMFVAFAVILSYVESCIPVLGIPGMKIGLANLAIIIVLYLEGTKEAAVCNFVRILIVGFMFGNLFSIFFALAGATLSMIVMVIMKKTNKFSIMIVSMFGGIFHNIGQIVVASFVVDNYYIFGYLPILILTGAVTGAIIGIVSRLVLDRIDKFYNNKGDIQ</sequence>